<evidence type="ECO:0000313" key="3">
    <source>
        <dbReference type="Proteomes" id="UP000192391"/>
    </source>
</evidence>
<protein>
    <submittedName>
        <fullName evidence="2">Uncharacterized protein</fullName>
    </submittedName>
</protein>
<reference evidence="3" key="1">
    <citation type="journal article" date="2017" name="Sci. Rep.">
        <title>Determination of the Genome and Primary Transcriptome of Syngas Fermenting Eubacterium limosum ATCC 8486.</title>
        <authorList>
            <person name="Song Y."/>
            <person name="Shin J."/>
            <person name="Jeong Y."/>
            <person name="Jin S."/>
            <person name="Lee J.K."/>
            <person name="Kim D.R."/>
            <person name="Kim S.C."/>
            <person name="Cho S."/>
            <person name="Cho B.K."/>
        </authorList>
    </citation>
    <scope>NUCLEOTIDE SEQUENCE [LARGE SCALE GENOMIC DNA]</scope>
    <source>
        <strain evidence="3">ATCC 8486</strain>
    </source>
</reference>
<evidence type="ECO:0000313" key="2">
    <source>
        <dbReference type="EMBL" id="ARD66488.1"/>
    </source>
</evidence>
<dbReference type="Proteomes" id="UP000192391">
    <property type="component" value="Chromosome"/>
</dbReference>
<name>A0AAC9QVP8_EUBLI</name>
<accession>A0AAC9QVP8</accession>
<keyword evidence="1" id="KW-0812">Transmembrane</keyword>
<keyword evidence="1" id="KW-1133">Transmembrane helix</keyword>
<dbReference type="RefSeq" id="WP_038350737.1">
    <property type="nucleotide sequence ID" value="NZ_CP019962.1"/>
</dbReference>
<sequence>MKTLYRVISVITLALLLLLFVGVSTLARGFDVTYIKDLIPTQLTFDKRTINNGEQITATLALDNPTEAGLYNVSLKTTLPEGLHASAAEKTYDHIAGGQKINYSFKINNGEVSKAALLTAKKGANPHTGYQGPHAIFAVLMLTILILGVIFFKGNARRKQKMMSIILCLSIGTQLGLTALPREALAAGEEAASEESELPTSLENITYDVTEQLVVDGEEQTVTTTVSIEKIAPLTVTTASYEPMTTKTEVAADARFFNVVATSEEDAFSDSISAADIELANAFHGVSIDEINLLDEHTIRLKMSGELDHSDESCGVLYFDKNSFKQEGDKVGVLVVDVMKPLPYFADGTDNVMVNDDGTADIKFCLDTAEFADTAGTAHFSFDNTAVQPVALTIPSTDARKDGVLKVAVNGTADKTEILDALDGVTMTIDSAGLNCGSLELELALAEERITAELTLDTVTADPQSPTKAAASFNGTVSSLNGSVNLMPGSISLTEDTQTNAVISPITIESGTDGTFTFTVTIDNPELQRWYEEEGEEGLRAFFAHWASNENLVLAEGSLIDAYGVPVAADDYEVIVYDNMLASNSAASTTDLVSKILTIVNSFAKDAPIGGIAGILGLGSLAMSESKESMSGISESVAALNESALEINKTTTKIQNEVNYLVDASLESKISKFQDNARSINFRAGLLSSSTNDILAQLAKVESIESQEYKDLMDQLNIILGGTTTGGQGFVYDAYTFGQYILGEGVVGSVLDDYVTLYNRRYNWDSQTTTAKSEYWASNYQLYIKAYMISMCYMNANNKDHMYDAQITKMKDQFNSINTKWTTFQENLKPPVGKDRNLVDKQLYTVKTANTVTLDPLKDIHEILGDKYRGSFNMKVETLFNNLIKDKKITSYQADNKKIISVDTLNTMKNRLSSSGHKTLYDEMTAVGMVLPTKYLYIGNESLNVDDRLWIMSILTVFAGASGTGSFRGDVYNLETNALEKNVKLVKFRFITGGDFFEYNLDSYKSAYDKTPFVFKTTTQ</sequence>
<dbReference type="KEGG" id="elim:B2M23_13490"/>
<dbReference type="AlphaFoldDB" id="A0AAC9QVP8"/>
<evidence type="ECO:0000256" key="1">
    <source>
        <dbReference type="SAM" id="Phobius"/>
    </source>
</evidence>
<gene>
    <name evidence="2" type="ORF">B2M23_13490</name>
</gene>
<organism evidence="2 3">
    <name type="scientific">Eubacterium limosum</name>
    <dbReference type="NCBI Taxonomy" id="1736"/>
    <lineage>
        <taxon>Bacteria</taxon>
        <taxon>Bacillati</taxon>
        <taxon>Bacillota</taxon>
        <taxon>Clostridia</taxon>
        <taxon>Eubacteriales</taxon>
        <taxon>Eubacteriaceae</taxon>
        <taxon>Eubacterium</taxon>
    </lineage>
</organism>
<feature type="transmembrane region" description="Helical" evidence="1">
    <location>
        <begin position="135"/>
        <end position="152"/>
    </location>
</feature>
<keyword evidence="1" id="KW-0472">Membrane</keyword>
<dbReference type="EMBL" id="CP019962">
    <property type="protein sequence ID" value="ARD66488.1"/>
    <property type="molecule type" value="Genomic_DNA"/>
</dbReference>
<feature type="transmembrane region" description="Helical" evidence="1">
    <location>
        <begin position="164"/>
        <end position="181"/>
    </location>
</feature>
<proteinExistence type="predicted"/>